<organism evidence="2 3">
    <name type="scientific">Pogonophryne albipinna</name>
    <dbReference type="NCBI Taxonomy" id="1090488"/>
    <lineage>
        <taxon>Eukaryota</taxon>
        <taxon>Metazoa</taxon>
        <taxon>Chordata</taxon>
        <taxon>Craniata</taxon>
        <taxon>Vertebrata</taxon>
        <taxon>Euteleostomi</taxon>
        <taxon>Actinopterygii</taxon>
        <taxon>Neopterygii</taxon>
        <taxon>Teleostei</taxon>
        <taxon>Neoteleostei</taxon>
        <taxon>Acanthomorphata</taxon>
        <taxon>Eupercaria</taxon>
        <taxon>Perciformes</taxon>
        <taxon>Notothenioidei</taxon>
        <taxon>Pogonophryne</taxon>
    </lineage>
</organism>
<comment type="caution">
    <text evidence="2">The sequence shown here is derived from an EMBL/GenBank/DDBJ whole genome shotgun (WGS) entry which is preliminary data.</text>
</comment>
<keyword evidence="3" id="KW-1185">Reference proteome</keyword>
<protein>
    <submittedName>
        <fullName evidence="2">Uncharacterized protein</fullName>
    </submittedName>
</protein>
<sequence length="161" mass="19136">DTEGSRKSGYKVVNKYNEEQARYQGQAVSQHYSTNCFSWPDTRPCAIQTCSDKKLFTDELKAVWRFHSLLNLCLFSRSSTVRDDRLQREEDKRFSEERRWMLFVPLAWVLTGRQNKPRWNRVCKQACEYRHETHKLPPRPDEYASAGIRASRPSHDQRHSQ</sequence>
<gene>
    <name evidence="2" type="ORF">JOQ06_005819</name>
</gene>
<name>A0AAD6FQM5_9TELE</name>
<accession>A0AAD6FQM5</accession>
<reference evidence="2" key="1">
    <citation type="submission" date="2022-11" db="EMBL/GenBank/DDBJ databases">
        <title>Chromosome-level genome of Pogonophryne albipinna.</title>
        <authorList>
            <person name="Jo E."/>
        </authorList>
    </citation>
    <scope>NUCLEOTIDE SEQUENCE</scope>
    <source>
        <strain evidence="2">SGF0006</strain>
        <tissue evidence="2">Muscle</tissue>
    </source>
</reference>
<evidence type="ECO:0000256" key="1">
    <source>
        <dbReference type="SAM" id="MobiDB-lite"/>
    </source>
</evidence>
<dbReference type="Proteomes" id="UP001219934">
    <property type="component" value="Unassembled WGS sequence"/>
</dbReference>
<feature type="non-terminal residue" evidence="2">
    <location>
        <position position="1"/>
    </location>
</feature>
<evidence type="ECO:0000313" key="3">
    <source>
        <dbReference type="Proteomes" id="UP001219934"/>
    </source>
</evidence>
<proteinExistence type="predicted"/>
<dbReference type="EMBL" id="JAPTMU010000005">
    <property type="protein sequence ID" value="KAJ4943316.1"/>
    <property type="molecule type" value="Genomic_DNA"/>
</dbReference>
<feature type="region of interest" description="Disordered" evidence="1">
    <location>
        <begin position="138"/>
        <end position="161"/>
    </location>
</feature>
<evidence type="ECO:0000313" key="2">
    <source>
        <dbReference type="EMBL" id="KAJ4943316.1"/>
    </source>
</evidence>
<dbReference type="AlphaFoldDB" id="A0AAD6FQM5"/>
<feature type="non-terminal residue" evidence="2">
    <location>
        <position position="161"/>
    </location>
</feature>